<dbReference type="RefSeq" id="WP_133613712.1">
    <property type="nucleotide sequence ID" value="NZ_SNYW01000008.1"/>
</dbReference>
<proteinExistence type="predicted"/>
<name>A0A4R6WU47_9PROT</name>
<dbReference type="EMBL" id="SNYW01000008">
    <property type="protein sequence ID" value="TDQ82430.1"/>
    <property type="molecule type" value="Genomic_DNA"/>
</dbReference>
<dbReference type="AlphaFoldDB" id="A0A4R6WU47"/>
<dbReference type="CDD" id="cd17033">
    <property type="entry name" value="DR1245-like"/>
    <property type="match status" value="1"/>
</dbReference>
<dbReference type="Proteomes" id="UP000295783">
    <property type="component" value="Unassembled WGS sequence"/>
</dbReference>
<organism evidence="1 2">
    <name type="scientific">Dongia mobilis</name>
    <dbReference type="NCBI Taxonomy" id="578943"/>
    <lineage>
        <taxon>Bacteria</taxon>
        <taxon>Pseudomonadati</taxon>
        <taxon>Pseudomonadota</taxon>
        <taxon>Alphaproteobacteria</taxon>
        <taxon>Rhodospirillales</taxon>
        <taxon>Dongiaceae</taxon>
        <taxon>Dongia</taxon>
    </lineage>
</organism>
<accession>A0A4R6WU47</accession>
<comment type="caution">
    <text evidence="1">The sequence shown here is derived from an EMBL/GenBank/DDBJ whole genome shotgun (WGS) entry which is preliminary data.</text>
</comment>
<sequence>MQLTQESTLAPTANPLDMMEELVNANEWRYDRSTDEEMIVEVTGQWCEYRMFFVWQEDLGAMYFSCLFDTKVAPGKRAQFAELLAHINERLWLGHFDLCTEEGAPMFRHTILLRGTAGVTAEQLEDLMEAAINECERFYPAFQFLLWGGKKPQEAVEAALLETQGTA</sequence>
<keyword evidence="2" id="KW-1185">Reference proteome</keyword>
<gene>
    <name evidence="1" type="ORF">A8950_2253</name>
</gene>
<reference evidence="1 2" key="1">
    <citation type="submission" date="2019-03" db="EMBL/GenBank/DDBJ databases">
        <title>Genomic Encyclopedia of Type Strains, Phase III (KMG-III): the genomes of soil and plant-associated and newly described type strains.</title>
        <authorList>
            <person name="Whitman W."/>
        </authorList>
    </citation>
    <scope>NUCLEOTIDE SEQUENCE [LARGE SCALE GENOMIC DNA]</scope>
    <source>
        <strain evidence="1 2">CGMCC 1.7660</strain>
    </source>
</reference>
<evidence type="ECO:0008006" key="3">
    <source>
        <dbReference type="Google" id="ProtNLM"/>
    </source>
</evidence>
<protein>
    <recommendedName>
        <fullName evidence="3">Sensory transduction regulator</fullName>
    </recommendedName>
</protein>
<dbReference type="OrthoDB" id="9792176at2"/>
<dbReference type="Pfam" id="PF10722">
    <property type="entry name" value="YbjN"/>
    <property type="match status" value="1"/>
</dbReference>
<evidence type="ECO:0000313" key="2">
    <source>
        <dbReference type="Proteomes" id="UP000295783"/>
    </source>
</evidence>
<dbReference type="InterPro" id="IPR019660">
    <property type="entry name" value="Put_sensory_transdc_reg_YbjN"/>
</dbReference>
<evidence type="ECO:0000313" key="1">
    <source>
        <dbReference type="EMBL" id="TDQ82430.1"/>
    </source>
</evidence>